<proteinExistence type="inferred from homology"/>
<sequence length="264" mass="30234">MSSQSKSTGCMLYESGGGDITIKLADNEEIKVFSVVLKTMSPVLKATLDNDMKEKKDNEIDMTKYNSVAVKSVIRYIHCQDILNLGELNINTCLEIAYIADMYTIQDICTYITSHVDKLISGDVISVLKLCAKHRELTFANNIYLRCMDRLVSIFKSKIQLDVMHAKYCCEHCDPKSLKPTYEDYKIYGRTPCICYNLKSLLTKHKIPLHIVSQKTYLGDTKNAYDYNLDSRMASYEDNYTEMCCSHGKTKYGVYKDIVNKLYI</sequence>
<evidence type="ECO:0000259" key="2">
    <source>
        <dbReference type="PROSITE" id="PS50097"/>
    </source>
</evidence>
<dbReference type="InterPro" id="IPR011333">
    <property type="entry name" value="SKP1/BTB/POZ_sf"/>
</dbReference>
<accession>A0A3G4ZYC6</accession>
<gene>
    <name evidence="3" type="ORF">Faunusvirus67_1</name>
</gene>
<evidence type="ECO:0000313" key="3">
    <source>
        <dbReference type="EMBL" id="AYV79860.1"/>
    </source>
</evidence>
<dbReference type="CDD" id="cd18186">
    <property type="entry name" value="BTB_POZ_ZBTB_KLHL-like"/>
    <property type="match status" value="1"/>
</dbReference>
<organism evidence="3">
    <name type="scientific">Faunusvirus sp</name>
    <dbReference type="NCBI Taxonomy" id="2487766"/>
    <lineage>
        <taxon>Viruses</taxon>
        <taxon>Varidnaviria</taxon>
        <taxon>Bamfordvirae</taxon>
        <taxon>Nucleocytoviricota</taxon>
        <taxon>Megaviricetes</taxon>
        <taxon>Imitervirales</taxon>
        <taxon>Mimiviridae</taxon>
    </lineage>
</organism>
<comment type="similarity">
    <text evidence="1">Belongs to the mimivirus BTB/WD family.</text>
</comment>
<dbReference type="InterPro" id="IPR000210">
    <property type="entry name" value="BTB/POZ_dom"/>
</dbReference>
<dbReference type="PROSITE" id="PS50097">
    <property type="entry name" value="BTB"/>
    <property type="match status" value="1"/>
</dbReference>
<dbReference type="SUPFAM" id="SSF54695">
    <property type="entry name" value="POZ domain"/>
    <property type="match status" value="1"/>
</dbReference>
<feature type="non-terminal residue" evidence="3">
    <location>
        <position position="264"/>
    </location>
</feature>
<dbReference type="EMBL" id="MK072198">
    <property type="protein sequence ID" value="AYV79860.1"/>
    <property type="molecule type" value="Genomic_DNA"/>
</dbReference>
<dbReference type="Gene3D" id="3.30.710.10">
    <property type="entry name" value="Potassium Channel Kv1.1, Chain A"/>
    <property type="match status" value="1"/>
</dbReference>
<reference evidence="3" key="1">
    <citation type="submission" date="2018-10" db="EMBL/GenBank/DDBJ databases">
        <title>Hidden diversity of soil giant viruses.</title>
        <authorList>
            <person name="Schulz F."/>
            <person name="Alteio L."/>
            <person name="Goudeau D."/>
            <person name="Ryan E.M."/>
            <person name="Malmstrom R.R."/>
            <person name="Blanchard J."/>
            <person name="Woyke T."/>
        </authorList>
    </citation>
    <scope>NUCLEOTIDE SEQUENCE</scope>
    <source>
        <strain evidence="3">FNV1</strain>
    </source>
</reference>
<name>A0A3G4ZYC6_9VIRU</name>
<protein>
    <recommendedName>
        <fullName evidence="2">BTB domain-containing protein</fullName>
    </recommendedName>
</protein>
<evidence type="ECO:0000256" key="1">
    <source>
        <dbReference type="ARBA" id="ARBA00006497"/>
    </source>
</evidence>
<dbReference type="Pfam" id="PF00651">
    <property type="entry name" value="BTB"/>
    <property type="match status" value="1"/>
</dbReference>
<feature type="domain" description="BTB" evidence="2">
    <location>
        <begin position="18"/>
        <end position="82"/>
    </location>
</feature>